<feature type="region of interest" description="Disordered" evidence="1">
    <location>
        <begin position="1"/>
        <end position="37"/>
    </location>
</feature>
<dbReference type="PANTHER" id="PTHR14336">
    <property type="entry name" value="TANDEM PH DOMAIN CONTAINING PROTEIN"/>
    <property type="match status" value="1"/>
</dbReference>
<dbReference type="OrthoDB" id="2157866at2759"/>
<keyword evidence="4" id="KW-1185">Reference proteome</keyword>
<dbReference type="Proteomes" id="UP000001881">
    <property type="component" value="Unassembled WGS sequence"/>
</dbReference>
<dbReference type="InterPro" id="IPR001849">
    <property type="entry name" value="PH_domain"/>
</dbReference>
<feature type="compositionally biased region" description="Polar residues" evidence="1">
    <location>
        <begin position="179"/>
        <end position="190"/>
    </location>
</feature>
<dbReference type="InParanoid" id="F7W139"/>
<proteinExistence type="predicted"/>
<evidence type="ECO:0000256" key="1">
    <source>
        <dbReference type="SAM" id="MobiDB-lite"/>
    </source>
</evidence>
<dbReference type="CDD" id="cd13299">
    <property type="entry name" value="PH2_PH_fungal"/>
    <property type="match status" value="1"/>
</dbReference>
<dbReference type="Pfam" id="PF00169">
    <property type="entry name" value="PH"/>
    <property type="match status" value="1"/>
</dbReference>
<organism evidence="3 4">
    <name type="scientific">Sordaria macrospora (strain ATCC MYA-333 / DSM 997 / K(L3346) / K-hell)</name>
    <dbReference type="NCBI Taxonomy" id="771870"/>
    <lineage>
        <taxon>Eukaryota</taxon>
        <taxon>Fungi</taxon>
        <taxon>Dikarya</taxon>
        <taxon>Ascomycota</taxon>
        <taxon>Pezizomycotina</taxon>
        <taxon>Sordariomycetes</taxon>
        <taxon>Sordariomycetidae</taxon>
        <taxon>Sordariales</taxon>
        <taxon>Sordariaceae</taxon>
        <taxon>Sordaria</taxon>
    </lineage>
</organism>
<dbReference type="SUPFAM" id="SSF50729">
    <property type="entry name" value="PH domain-like"/>
    <property type="match status" value="2"/>
</dbReference>
<feature type="compositionally biased region" description="Low complexity" evidence="1">
    <location>
        <begin position="1"/>
        <end position="32"/>
    </location>
</feature>
<dbReference type="eggNOG" id="ENOG502S0C3">
    <property type="taxonomic scope" value="Eukaryota"/>
</dbReference>
<feature type="domain" description="PH" evidence="2">
    <location>
        <begin position="256"/>
        <end position="355"/>
    </location>
</feature>
<dbReference type="InterPro" id="IPR051707">
    <property type="entry name" value="PI-Interact_SigTrans_Reg"/>
</dbReference>
<evidence type="ECO:0000313" key="4">
    <source>
        <dbReference type="Proteomes" id="UP000001881"/>
    </source>
</evidence>
<dbReference type="HOGENOM" id="CLU_037393_1_0_1"/>
<dbReference type="PANTHER" id="PTHR14336:SF8">
    <property type="entry name" value="PROTEIN OPY1"/>
    <property type="match status" value="1"/>
</dbReference>
<dbReference type="VEuPathDB" id="FungiDB:SMAC_02149"/>
<dbReference type="PROSITE" id="PS50003">
    <property type="entry name" value="PH_DOMAIN"/>
    <property type="match status" value="1"/>
</dbReference>
<dbReference type="AlphaFoldDB" id="F7W139"/>
<accession>F7W139</accession>
<sequence length="381" mass="41928">MTEMYAQPPASSATAPPQGRRVSVAIPPSSIAMPPPSTAARLRSHLAGETYSPVNQNGSFEFDRVIKSGLCAEAHLKNQDPKQKRPNVFGLFSPAKNFHFQAPTLQDAQEWVDLIRKDARIEEEEEELFLASPLPRRQSDLNYNAAAADQERLASSSPEPLEPPVRILAAPGGRRPSAIESSGMSGTELASHSDFSDSDFQRIPGPTIESLTARSQSVSQARVRAAQAQAQGAPMTPGAMNISQSSGINLEQDPDRIIWQGWLRFLRSKRGVKQWKKSWAVLRPRNLILYKDESEYSVLFVVAFSSIVNVVDIDPLSKSKAHCLQIITDEKSYRFCAQNEEELVHCLGAFKSLLAKRRELESKAAASTANATTDHQPRPSA</sequence>
<dbReference type="SMART" id="SM00233">
    <property type="entry name" value="PH"/>
    <property type="match status" value="1"/>
</dbReference>
<feature type="region of interest" description="Disordered" evidence="1">
    <location>
        <begin position="147"/>
        <end position="205"/>
    </location>
</feature>
<comment type="caution">
    <text evidence="3">The sequence shown here is derived from an EMBL/GenBank/DDBJ whole genome shotgun (WGS) entry which is preliminary data.</text>
</comment>
<evidence type="ECO:0000259" key="2">
    <source>
        <dbReference type="PROSITE" id="PS50003"/>
    </source>
</evidence>
<name>F7W139_SORMK</name>
<dbReference type="OMA" id="HAMNDAR"/>
<evidence type="ECO:0000313" key="3">
    <source>
        <dbReference type="EMBL" id="CCC11491.1"/>
    </source>
</evidence>
<protein>
    <submittedName>
        <fullName evidence="3">WGS project CABT00000000 data, contig 2.18</fullName>
    </submittedName>
</protein>
<dbReference type="InterPro" id="IPR011993">
    <property type="entry name" value="PH-like_dom_sf"/>
</dbReference>
<dbReference type="Gene3D" id="2.30.29.30">
    <property type="entry name" value="Pleckstrin-homology domain (PH domain)/Phosphotyrosine-binding domain (PTB)"/>
    <property type="match status" value="2"/>
</dbReference>
<dbReference type="EMBL" id="CABT02000018">
    <property type="protein sequence ID" value="CCC11491.1"/>
    <property type="molecule type" value="Genomic_DNA"/>
</dbReference>
<reference evidence="3 4" key="1">
    <citation type="journal article" date="2010" name="PLoS Genet.">
        <title>De novo assembly of a 40 Mb eukaryotic genome from short sequence reads: Sordaria macrospora, a model organism for fungal morphogenesis.</title>
        <authorList>
            <person name="Nowrousian M."/>
            <person name="Stajich J."/>
            <person name="Chu M."/>
            <person name="Engh I."/>
            <person name="Espagne E."/>
            <person name="Halliday K."/>
            <person name="Kamerewerd J."/>
            <person name="Kempken F."/>
            <person name="Knab B."/>
            <person name="Kuo H.C."/>
            <person name="Osiewacz H.D."/>
            <person name="Poeggeler S."/>
            <person name="Read N."/>
            <person name="Seiler S."/>
            <person name="Smith K."/>
            <person name="Zickler D."/>
            <person name="Kueck U."/>
            <person name="Freitag M."/>
        </authorList>
    </citation>
    <scope>NUCLEOTIDE SEQUENCE [LARGE SCALE GENOMIC DNA]</scope>
    <source>
        <strain evidence="4">ATCC MYA-333 / DSM 997 / K(L3346) / K-hell</strain>
        <tissue evidence="3">Mycelium</tissue>
    </source>
</reference>
<gene>
    <name evidence="3" type="ORF">SMAC_02149</name>
</gene>
<dbReference type="STRING" id="771870.F7W139"/>